<proteinExistence type="predicted"/>
<protein>
    <submittedName>
        <fullName evidence="6">Recombinase family protein</fullName>
    </submittedName>
</protein>
<keyword evidence="7" id="KW-1185">Reference proteome</keyword>
<dbReference type="CDD" id="cd00338">
    <property type="entry name" value="Ser_Recombinase"/>
    <property type="match status" value="1"/>
</dbReference>
<dbReference type="PANTHER" id="PTHR30461:SF2">
    <property type="entry name" value="SERINE RECOMBINASE PINE-RELATED"/>
    <property type="match status" value="1"/>
</dbReference>
<dbReference type="SUPFAM" id="SSF53041">
    <property type="entry name" value="Resolvase-like"/>
    <property type="match status" value="1"/>
</dbReference>
<keyword evidence="2" id="KW-0233">DNA recombination</keyword>
<dbReference type="EMBL" id="QVTE01000004">
    <property type="protein sequence ID" value="RFU71444.1"/>
    <property type="molecule type" value="Genomic_DNA"/>
</dbReference>
<dbReference type="InterPro" id="IPR011109">
    <property type="entry name" value="DNA_bind_recombinase_dom"/>
</dbReference>
<dbReference type="InterPro" id="IPR036162">
    <property type="entry name" value="Resolvase-like_N_sf"/>
</dbReference>
<dbReference type="RefSeq" id="WP_117324928.1">
    <property type="nucleotide sequence ID" value="NZ_QVTE01000004.1"/>
</dbReference>
<sequence length="487" mass="57111">MKNTVIYARQSLDKDKQKNSTNVQKTVCVEYAHHNDWIVHKFYNEGEKSARINSIEERPVISKLMYDAEQGEISRLIVYKRDRLARNVQQYLQIIRRLLDAKVEIHFAADNEPPLQTGPTGEFVEILLAGLAQQEGENIHRRQMQTRVYLAKNGDWCGGSPPYGYTSSEGTIKIVREKAEVVKIIFQEFIACWSEEKNITEIIKAMKEHPELKEVNFGKERILKIISQPLYKGVLIQRLQGVDYQAPNIKTELRIWDDDEIWNEANRRLKITCPDMEWLEVKEPYQALLEQKIKCGMCQQKLNDMKILKRQKVYYKCPDCTNRVPIVEFDQLVIDAILNHLKKMAQSHVEEVKKVLQNRFLHLPSKKKKQLEDGKLKLEQDLKKKMKQLTTDSSAIHSIQNLVREYKDKFAEHESLLNQCYHLEQAIQNITHFENLDKLTFEHFSYDDKLGILNLLEWVVCGESTVYLRYNDKKEKGDKDGRENEST</sequence>
<dbReference type="OrthoDB" id="2757355at2"/>
<dbReference type="PANTHER" id="PTHR30461">
    <property type="entry name" value="DNA-INVERTASE FROM LAMBDOID PROPHAGE"/>
    <property type="match status" value="1"/>
</dbReference>
<dbReference type="Pfam" id="PF00239">
    <property type="entry name" value="Resolvase"/>
    <property type="match status" value="1"/>
</dbReference>
<dbReference type="PROSITE" id="PS51736">
    <property type="entry name" value="RECOMBINASES_3"/>
    <property type="match status" value="1"/>
</dbReference>
<evidence type="ECO:0000313" key="7">
    <source>
        <dbReference type="Proteomes" id="UP000264541"/>
    </source>
</evidence>
<feature type="domain" description="Resolvase/invertase-type recombinase catalytic" evidence="4">
    <location>
        <begin position="3"/>
        <end position="154"/>
    </location>
</feature>
<reference evidence="6 7" key="1">
    <citation type="submission" date="2018-08" db="EMBL/GenBank/DDBJ databases">
        <title>Bacillus chawlae sp. nov., Bacillus glennii sp. nov., and Bacillus saganii sp. nov. Isolated from the Vehicle Assembly Building at Kennedy Space Center where the Viking Spacecraft were Assembled.</title>
        <authorList>
            <person name="Seuylemezian A."/>
            <person name="Vaishampayan P."/>
        </authorList>
    </citation>
    <scope>NUCLEOTIDE SEQUENCE [LARGE SCALE GENOMIC DNA]</scope>
    <source>
        <strain evidence="6 7">V47-23a</strain>
    </source>
</reference>
<keyword evidence="1" id="KW-0238">DNA-binding</keyword>
<dbReference type="AlphaFoldDB" id="A0A372LV48"/>
<dbReference type="Gene3D" id="3.40.50.1390">
    <property type="entry name" value="Resolvase, N-terminal catalytic domain"/>
    <property type="match status" value="1"/>
</dbReference>
<keyword evidence="3" id="KW-0175">Coiled coil</keyword>
<dbReference type="GO" id="GO:0003677">
    <property type="term" value="F:DNA binding"/>
    <property type="evidence" value="ECO:0007669"/>
    <property type="project" value="UniProtKB-KW"/>
</dbReference>
<dbReference type="InterPro" id="IPR038109">
    <property type="entry name" value="DNA_bind_recomb_sf"/>
</dbReference>
<dbReference type="Pfam" id="PF07508">
    <property type="entry name" value="Recombinase"/>
    <property type="match status" value="1"/>
</dbReference>
<comment type="caution">
    <text evidence="6">The sequence shown here is derived from an EMBL/GenBank/DDBJ whole genome shotgun (WGS) entry which is preliminary data.</text>
</comment>
<evidence type="ECO:0000256" key="1">
    <source>
        <dbReference type="ARBA" id="ARBA00023125"/>
    </source>
</evidence>
<gene>
    <name evidence="6" type="ORF">D0469_01690</name>
</gene>
<dbReference type="InterPro" id="IPR050639">
    <property type="entry name" value="SSR_resolvase"/>
</dbReference>
<dbReference type="InterPro" id="IPR006119">
    <property type="entry name" value="Resolv_N"/>
</dbReference>
<evidence type="ECO:0000259" key="5">
    <source>
        <dbReference type="PROSITE" id="PS51737"/>
    </source>
</evidence>
<dbReference type="GO" id="GO:0000150">
    <property type="term" value="F:DNA strand exchange activity"/>
    <property type="evidence" value="ECO:0007669"/>
    <property type="project" value="InterPro"/>
</dbReference>
<evidence type="ECO:0000313" key="6">
    <source>
        <dbReference type="EMBL" id="RFU71444.1"/>
    </source>
</evidence>
<dbReference type="Proteomes" id="UP000264541">
    <property type="component" value="Unassembled WGS sequence"/>
</dbReference>
<feature type="coiled-coil region" evidence="3">
    <location>
        <begin position="368"/>
        <end position="419"/>
    </location>
</feature>
<dbReference type="PROSITE" id="PS51737">
    <property type="entry name" value="RECOMBINASE_DNA_BIND"/>
    <property type="match status" value="1"/>
</dbReference>
<evidence type="ECO:0000256" key="2">
    <source>
        <dbReference type="ARBA" id="ARBA00023172"/>
    </source>
</evidence>
<organism evidence="6 7">
    <name type="scientific">Peribacillus saganii</name>
    <dbReference type="NCBI Taxonomy" id="2303992"/>
    <lineage>
        <taxon>Bacteria</taxon>
        <taxon>Bacillati</taxon>
        <taxon>Bacillota</taxon>
        <taxon>Bacilli</taxon>
        <taxon>Bacillales</taxon>
        <taxon>Bacillaceae</taxon>
        <taxon>Peribacillus</taxon>
    </lineage>
</organism>
<feature type="domain" description="Recombinase" evidence="5">
    <location>
        <begin position="162"/>
        <end position="268"/>
    </location>
</feature>
<evidence type="ECO:0000256" key="3">
    <source>
        <dbReference type="SAM" id="Coils"/>
    </source>
</evidence>
<name>A0A372LV48_9BACI</name>
<accession>A0A372LV48</accession>
<dbReference type="SMART" id="SM00857">
    <property type="entry name" value="Resolvase"/>
    <property type="match status" value="1"/>
</dbReference>
<evidence type="ECO:0000259" key="4">
    <source>
        <dbReference type="PROSITE" id="PS51736"/>
    </source>
</evidence>
<dbReference type="Gene3D" id="3.90.1750.20">
    <property type="entry name" value="Putative Large Serine Recombinase, Chain B, Domain 2"/>
    <property type="match status" value="1"/>
</dbReference>